<feature type="region of interest" description="Disordered" evidence="1">
    <location>
        <begin position="1"/>
        <end position="20"/>
    </location>
</feature>
<evidence type="ECO:0000313" key="3">
    <source>
        <dbReference type="Proteomes" id="UP000596742"/>
    </source>
</evidence>
<evidence type="ECO:0000256" key="1">
    <source>
        <dbReference type="SAM" id="MobiDB-lite"/>
    </source>
</evidence>
<reference evidence="2" key="1">
    <citation type="submission" date="2018-11" db="EMBL/GenBank/DDBJ databases">
        <authorList>
            <person name="Alioto T."/>
            <person name="Alioto T."/>
        </authorList>
    </citation>
    <scope>NUCLEOTIDE SEQUENCE</scope>
</reference>
<protein>
    <submittedName>
        <fullName evidence="2">Uncharacterized protein</fullName>
    </submittedName>
</protein>
<gene>
    <name evidence="2" type="ORF">MGAL_10B030116</name>
</gene>
<dbReference type="EMBL" id="UYJE01001173">
    <property type="protein sequence ID" value="VDH99721.1"/>
    <property type="molecule type" value="Genomic_DNA"/>
</dbReference>
<keyword evidence="3" id="KW-1185">Reference proteome</keyword>
<proteinExistence type="predicted"/>
<sequence>MADLNTSTFDNNDPNDENNSQNELFLLMPLVLPNFNLETSLLEGLEEDQTADTAENPPVNTTADDADILQLSTENCTADQSTSMNSNPMEVDLVAADVSLDPLIDPESDVDLIEAVNILESQKENNAVLQSRFAELDDEEMELILDDANSKGTKKMTKYGVKIFKQWLADRNKDVNFENFSTEMLNTSL</sequence>
<comment type="caution">
    <text evidence="2">The sequence shown here is derived from an EMBL/GenBank/DDBJ whole genome shotgun (WGS) entry which is preliminary data.</text>
</comment>
<accession>A0A8B6C4D3</accession>
<dbReference type="AlphaFoldDB" id="A0A8B6C4D3"/>
<evidence type="ECO:0000313" key="2">
    <source>
        <dbReference type="EMBL" id="VDH99721.1"/>
    </source>
</evidence>
<feature type="non-terminal residue" evidence="2">
    <location>
        <position position="189"/>
    </location>
</feature>
<organism evidence="2 3">
    <name type="scientific">Mytilus galloprovincialis</name>
    <name type="common">Mediterranean mussel</name>
    <dbReference type="NCBI Taxonomy" id="29158"/>
    <lineage>
        <taxon>Eukaryota</taxon>
        <taxon>Metazoa</taxon>
        <taxon>Spiralia</taxon>
        <taxon>Lophotrochozoa</taxon>
        <taxon>Mollusca</taxon>
        <taxon>Bivalvia</taxon>
        <taxon>Autobranchia</taxon>
        <taxon>Pteriomorphia</taxon>
        <taxon>Mytilida</taxon>
        <taxon>Mytiloidea</taxon>
        <taxon>Mytilidae</taxon>
        <taxon>Mytilinae</taxon>
        <taxon>Mytilus</taxon>
    </lineage>
</organism>
<name>A0A8B6C4D3_MYTGA</name>
<dbReference type="Proteomes" id="UP000596742">
    <property type="component" value="Unassembled WGS sequence"/>
</dbReference>